<feature type="signal peptide" evidence="1">
    <location>
        <begin position="1"/>
        <end position="25"/>
    </location>
</feature>
<evidence type="ECO:0000313" key="3">
    <source>
        <dbReference type="Proteomes" id="UP000295110"/>
    </source>
</evidence>
<dbReference type="RefSeq" id="WP_132571221.1">
    <property type="nucleotide sequence ID" value="NZ_CBCSGL010000039.1"/>
</dbReference>
<sequence length="133" mass="15512">MKQRLSLLPLVLATTLAAFSFPGHAQGLTREQVKMDRDAFLALMRWDELTGMWVLKSGMEPPKGVMSRAEVIAMRDQFLRMNVYDDTVGSWVALKAPRDMSTLTREQVNMETLRFLMMYRYDESRNDWVSKMR</sequence>
<protein>
    <submittedName>
        <fullName evidence="2">Uncharacterized protein</fullName>
    </submittedName>
</protein>
<reference evidence="2 3" key="1">
    <citation type="submission" date="2019-03" db="EMBL/GenBank/DDBJ databases">
        <title>Genomic Encyclopedia of Type Strains, Phase IV (KMG-IV): sequencing the most valuable type-strain genomes for metagenomic binning, comparative biology and taxonomic classification.</title>
        <authorList>
            <person name="Goeker M."/>
        </authorList>
    </citation>
    <scope>NUCLEOTIDE SEQUENCE [LARGE SCALE GENOMIC DNA]</scope>
    <source>
        <strain evidence="2 3">DSM 654</strain>
    </source>
</reference>
<proteinExistence type="predicted"/>
<keyword evidence="1" id="KW-0732">Signal</keyword>
<dbReference type="AlphaFoldDB" id="A0A4R3V6B5"/>
<comment type="caution">
    <text evidence="2">The sequence shown here is derived from an EMBL/GenBank/DDBJ whole genome shotgun (WGS) entry which is preliminary data.</text>
</comment>
<organism evidence="2 3">
    <name type="scientific">Roseateles saccharophilus</name>
    <name type="common">Pseudomonas saccharophila</name>
    <dbReference type="NCBI Taxonomy" id="304"/>
    <lineage>
        <taxon>Bacteria</taxon>
        <taxon>Pseudomonadati</taxon>
        <taxon>Pseudomonadota</taxon>
        <taxon>Betaproteobacteria</taxon>
        <taxon>Burkholderiales</taxon>
        <taxon>Sphaerotilaceae</taxon>
        <taxon>Roseateles</taxon>
    </lineage>
</organism>
<keyword evidence="3" id="KW-1185">Reference proteome</keyword>
<dbReference type="Proteomes" id="UP000295110">
    <property type="component" value="Unassembled WGS sequence"/>
</dbReference>
<dbReference type="OrthoDB" id="8904387at2"/>
<accession>A0A4R3V6B5</accession>
<evidence type="ECO:0000313" key="2">
    <source>
        <dbReference type="EMBL" id="TCU98888.1"/>
    </source>
</evidence>
<dbReference type="EMBL" id="SMBU01000009">
    <property type="protein sequence ID" value="TCU98888.1"/>
    <property type="molecule type" value="Genomic_DNA"/>
</dbReference>
<name>A0A4R3V6B5_ROSSA</name>
<evidence type="ECO:0000256" key="1">
    <source>
        <dbReference type="SAM" id="SignalP"/>
    </source>
</evidence>
<gene>
    <name evidence="2" type="ORF">EV671_1009164</name>
</gene>
<feature type="chain" id="PRO_5020245598" evidence="1">
    <location>
        <begin position="26"/>
        <end position="133"/>
    </location>
</feature>